<protein>
    <submittedName>
        <fullName evidence="1">Uncharacterized protein</fullName>
    </submittedName>
</protein>
<dbReference type="Proteomes" id="UP001151760">
    <property type="component" value="Unassembled WGS sequence"/>
</dbReference>
<name>A0ABQ4ZRK1_9ASTR</name>
<evidence type="ECO:0000313" key="1">
    <source>
        <dbReference type="EMBL" id="GJS91981.1"/>
    </source>
</evidence>
<reference evidence="1" key="1">
    <citation type="journal article" date="2022" name="Int. J. Mol. Sci.">
        <title>Draft Genome of Tanacetum Coccineum: Genomic Comparison of Closely Related Tanacetum-Family Plants.</title>
        <authorList>
            <person name="Yamashiro T."/>
            <person name="Shiraishi A."/>
            <person name="Nakayama K."/>
            <person name="Satake H."/>
        </authorList>
    </citation>
    <scope>NUCLEOTIDE SEQUENCE</scope>
</reference>
<sequence>MTSYSKEGQVGMGLQTRNSVPVIKTEVFKIHEKNDTTLTGTWTVDVRSENLSTICRTSETIGFVVQPRYLNGSGAKYHMDFVTKLPKSITRYRGTIESQIVKFKWLKRSRIPLVKFDGTPREFQSLPRERRRSIPKRIPTFVLKDRAVRQEPRLKP</sequence>
<evidence type="ECO:0000313" key="2">
    <source>
        <dbReference type="Proteomes" id="UP001151760"/>
    </source>
</evidence>
<comment type="caution">
    <text evidence="1">The sequence shown here is derived from an EMBL/GenBank/DDBJ whole genome shotgun (WGS) entry which is preliminary data.</text>
</comment>
<keyword evidence="2" id="KW-1185">Reference proteome</keyword>
<reference evidence="1" key="2">
    <citation type="submission" date="2022-01" db="EMBL/GenBank/DDBJ databases">
        <authorList>
            <person name="Yamashiro T."/>
            <person name="Shiraishi A."/>
            <person name="Satake H."/>
            <person name="Nakayama K."/>
        </authorList>
    </citation>
    <scope>NUCLEOTIDE SEQUENCE</scope>
</reference>
<accession>A0ABQ4ZRK1</accession>
<gene>
    <name evidence="1" type="ORF">Tco_0774617</name>
</gene>
<proteinExistence type="predicted"/>
<dbReference type="EMBL" id="BQNB010011548">
    <property type="protein sequence ID" value="GJS91981.1"/>
    <property type="molecule type" value="Genomic_DNA"/>
</dbReference>
<organism evidence="1 2">
    <name type="scientific">Tanacetum coccineum</name>
    <dbReference type="NCBI Taxonomy" id="301880"/>
    <lineage>
        <taxon>Eukaryota</taxon>
        <taxon>Viridiplantae</taxon>
        <taxon>Streptophyta</taxon>
        <taxon>Embryophyta</taxon>
        <taxon>Tracheophyta</taxon>
        <taxon>Spermatophyta</taxon>
        <taxon>Magnoliopsida</taxon>
        <taxon>eudicotyledons</taxon>
        <taxon>Gunneridae</taxon>
        <taxon>Pentapetalae</taxon>
        <taxon>asterids</taxon>
        <taxon>campanulids</taxon>
        <taxon>Asterales</taxon>
        <taxon>Asteraceae</taxon>
        <taxon>Asteroideae</taxon>
        <taxon>Anthemideae</taxon>
        <taxon>Anthemidinae</taxon>
        <taxon>Tanacetum</taxon>
    </lineage>
</organism>